<evidence type="ECO:0000256" key="8">
    <source>
        <dbReference type="NCBIfam" id="TIGR00188"/>
    </source>
</evidence>
<dbReference type="HAMAP" id="MF_00227">
    <property type="entry name" value="RNase_P"/>
    <property type="match status" value="1"/>
</dbReference>
<evidence type="ECO:0000256" key="5">
    <source>
        <dbReference type="ARBA" id="ARBA00022801"/>
    </source>
</evidence>
<evidence type="ECO:0000256" key="3">
    <source>
        <dbReference type="ARBA" id="ARBA00022722"/>
    </source>
</evidence>
<evidence type="ECO:0000256" key="2">
    <source>
        <dbReference type="ARBA" id="ARBA00022694"/>
    </source>
</evidence>
<dbReference type="InterPro" id="IPR014721">
    <property type="entry name" value="Ribsml_uS5_D2-typ_fold_subgr"/>
</dbReference>
<dbReference type="GO" id="GO:0030677">
    <property type="term" value="C:ribonuclease P complex"/>
    <property type="evidence" value="ECO:0007669"/>
    <property type="project" value="TreeGrafter"/>
</dbReference>
<dbReference type="PANTHER" id="PTHR33992">
    <property type="entry name" value="RIBONUCLEASE P PROTEIN COMPONENT"/>
    <property type="match status" value="1"/>
</dbReference>
<dbReference type="SUPFAM" id="SSF54211">
    <property type="entry name" value="Ribosomal protein S5 domain 2-like"/>
    <property type="match status" value="1"/>
</dbReference>
<comment type="function">
    <text evidence="1 7">RNaseP catalyzes the removal of the 5'-leader sequence from pre-tRNA to produce the mature 5'-terminus. It can also cleave other RNA substrates such as 4.5S RNA. The protein component plays an auxiliary but essential role in vivo by binding to the 5'-leader sequence and broadening the substrate specificity of the ribozyme.</text>
</comment>
<dbReference type="RefSeq" id="WP_162846737.1">
    <property type="nucleotide sequence ID" value="NZ_NIHB01000001.1"/>
</dbReference>
<dbReference type="GO" id="GO:0004526">
    <property type="term" value="F:ribonuclease P activity"/>
    <property type="evidence" value="ECO:0007669"/>
    <property type="project" value="UniProtKB-UniRule"/>
</dbReference>
<evidence type="ECO:0000256" key="7">
    <source>
        <dbReference type="HAMAP-Rule" id="MF_00227"/>
    </source>
</evidence>
<dbReference type="GO" id="GO:0042781">
    <property type="term" value="F:3'-tRNA processing endoribonuclease activity"/>
    <property type="evidence" value="ECO:0007669"/>
    <property type="project" value="TreeGrafter"/>
</dbReference>
<keyword evidence="6 7" id="KW-0694">RNA-binding</keyword>
<evidence type="ECO:0000256" key="4">
    <source>
        <dbReference type="ARBA" id="ARBA00022759"/>
    </source>
</evidence>
<dbReference type="GO" id="GO:0000049">
    <property type="term" value="F:tRNA binding"/>
    <property type="evidence" value="ECO:0007669"/>
    <property type="project" value="UniProtKB-UniRule"/>
</dbReference>
<accession>A0A4V3DIZ4</accession>
<dbReference type="PANTHER" id="PTHR33992:SF1">
    <property type="entry name" value="RIBONUCLEASE P PROTEIN COMPONENT"/>
    <property type="match status" value="1"/>
</dbReference>
<keyword evidence="5 7" id="KW-0378">Hydrolase</keyword>
<keyword evidence="4 7" id="KW-0255">Endonuclease</keyword>
<dbReference type="Pfam" id="PF00825">
    <property type="entry name" value="Ribonuclease_P"/>
    <property type="match status" value="1"/>
</dbReference>
<dbReference type="InterPro" id="IPR020539">
    <property type="entry name" value="RNase_P_CS"/>
</dbReference>
<dbReference type="InterPro" id="IPR000100">
    <property type="entry name" value="RNase_P"/>
</dbReference>
<comment type="subunit">
    <text evidence="7">Consists of a catalytic RNA component (M1 or rnpB) and a protein subunit.</text>
</comment>
<keyword evidence="2 7" id="KW-0819">tRNA processing</keyword>
<keyword evidence="10" id="KW-1185">Reference proteome</keyword>
<comment type="similarity">
    <text evidence="7">Belongs to the RnpA family.</text>
</comment>
<comment type="caution">
    <text evidence="9">The sequence shown here is derived from an EMBL/GenBank/DDBJ whole genome shotgun (WGS) entry which is preliminary data.</text>
</comment>
<protein>
    <recommendedName>
        <fullName evidence="7 8">Ribonuclease P protein component</fullName>
        <shortName evidence="7">RNase P protein</shortName>
        <shortName evidence="7">RNaseP protein</shortName>
        <ecNumber evidence="7 8">3.1.26.5</ecNumber>
    </recommendedName>
    <alternativeName>
        <fullName evidence="7">Protein C5</fullName>
    </alternativeName>
</protein>
<dbReference type="NCBIfam" id="TIGR00188">
    <property type="entry name" value="rnpA"/>
    <property type="match status" value="1"/>
</dbReference>
<dbReference type="Gene3D" id="3.30.230.10">
    <property type="match status" value="1"/>
</dbReference>
<name>A0A4V3DIZ4_9GAMM</name>
<dbReference type="EMBL" id="SNZB01000001">
    <property type="protein sequence ID" value="TDR23711.1"/>
    <property type="molecule type" value="Genomic_DNA"/>
</dbReference>
<comment type="catalytic activity">
    <reaction evidence="7">
        <text>Endonucleolytic cleavage of RNA, removing 5'-extranucleotides from tRNA precursor.</text>
        <dbReference type="EC" id="3.1.26.5"/>
    </reaction>
</comment>
<dbReference type="PROSITE" id="PS00648">
    <property type="entry name" value="RIBONUCLEASE_P"/>
    <property type="match status" value="1"/>
</dbReference>
<proteinExistence type="inferred from homology"/>
<dbReference type="Proteomes" id="UP000295724">
    <property type="component" value="Unassembled WGS sequence"/>
</dbReference>
<dbReference type="EC" id="3.1.26.5" evidence="7 8"/>
<evidence type="ECO:0000313" key="9">
    <source>
        <dbReference type="EMBL" id="TDR23711.1"/>
    </source>
</evidence>
<dbReference type="AlphaFoldDB" id="A0A4V3DIZ4"/>
<dbReference type="InterPro" id="IPR020568">
    <property type="entry name" value="Ribosomal_Su5_D2-typ_SF"/>
</dbReference>
<sequence length="114" mass="13524">MEQFPKGKRLLTRLDFSRVFSKSKRIQNKHFTVLVHFIESDKPTRMGFVVSKKVDKSAVKRNRIKRLIRESFRTRKNLKSADYVIMAKPSVTKLNNQQITESLNQLWQQTEKSK</sequence>
<organism evidence="9 10">
    <name type="scientific">Marinicella litoralis</name>
    <dbReference type="NCBI Taxonomy" id="644220"/>
    <lineage>
        <taxon>Bacteria</taxon>
        <taxon>Pseudomonadati</taxon>
        <taxon>Pseudomonadota</taxon>
        <taxon>Gammaproteobacteria</taxon>
        <taxon>Lysobacterales</taxon>
        <taxon>Marinicellaceae</taxon>
        <taxon>Marinicella</taxon>
    </lineage>
</organism>
<reference evidence="9 10" key="1">
    <citation type="submission" date="2019-03" db="EMBL/GenBank/DDBJ databases">
        <title>Genomic Encyclopedia of Type Strains, Phase IV (KMG-IV): sequencing the most valuable type-strain genomes for metagenomic binning, comparative biology and taxonomic classification.</title>
        <authorList>
            <person name="Goeker M."/>
        </authorList>
    </citation>
    <scope>NUCLEOTIDE SEQUENCE [LARGE SCALE GENOMIC DNA]</scope>
    <source>
        <strain evidence="9 10">DSM 25488</strain>
    </source>
</reference>
<keyword evidence="3 7" id="KW-0540">Nuclease</keyword>
<evidence type="ECO:0000256" key="6">
    <source>
        <dbReference type="ARBA" id="ARBA00022884"/>
    </source>
</evidence>
<dbReference type="GO" id="GO:0001682">
    <property type="term" value="P:tRNA 5'-leader removal"/>
    <property type="evidence" value="ECO:0007669"/>
    <property type="project" value="UniProtKB-UniRule"/>
</dbReference>
<evidence type="ECO:0000313" key="10">
    <source>
        <dbReference type="Proteomes" id="UP000295724"/>
    </source>
</evidence>
<gene>
    <name evidence="7" type="primary">rnpA</name>
    <name evidence="9" type="ORF">C8D91_0575</name>
</gene>
<evidence type="ECO:0000256" key="1">
    <source>
        <dbReference type="ARBA" id="ARBA00002663"/>
    </source>
</evidence>